<dbReference type="InterPro" id="IPR056884">
    <property type="entry name" value="NPHP3-like_N"/>
</dbReference>
<protein>
    <submittedName>
        <fullName evidence="4">Nacht nucleoside triphosphatase</fullName>
    </submittedName>
</protein>
<dbReference type="Proteomes" id="UP000037904">
    <property type="component" value="Unassembled WGS sequence"/>
</dbReference>
<dbReference type="PROSITE" id="PS50837">
    <property type="entry name" value="NACHT"/>
    <property type="match status" value="1"/>
</dbReference>
<gene>
    <name evidence="4" type="ORF">FLAG1_08397</name>
</gene>
<dbReference type="InterPro" id="IPR002110">
    <property type="entry name" value="Ankyrin_rpt"/>
</dbReference>
<feature type="region of interest" description="Disordered" evidence="2">
    <location>
        <begin position="22"/>
        <end position="98"/>
    </location>
</feature>
<accession>A0A0M9ES90</accession>
<dbReference type="PANTHER" id="PTHR10039">
    <property type="entry name" value="AMELOGENIN"/>
    <property type="match status" value="1"/>
</dbReference>
<evidence type="ECO:0000313" key="5">
    <source>
        <dbReference type="Proteomes" id="UP000037904"/>
    </source>
</evidence>
<dbReference type="InterPro" id="IPR007111">
    <property type="entry name" value="NACHT_NTPase"/>
</dbReference>
<feature type="compositionally biased region" description="Polar residues" evidence="2">
    <location>
        <begin position="27"/>
        <end position="41"/>
    </location>
</feature>
<feature type="domain" description="NACHT" evidence="3">
    <location>
        <begin position="383"/>
        <end position="531"/>
    </location>
</feature>
<dbReference type="EMBL" id="JXCE01000247">
    <property type="protein sequence ID" value="KPA38773.1"/>
    <property type="molecule type" value="Genomic_DNA"/>
</dbReference>
<dbReference type="Gene3D" id="3.40.50.300">
    <property type="entry name" value="P-loop containing nucleotide triphosphate hydrolases"/>
    <property type="match status" value="1"/>
</dbReference>
<evidence type="ECO:0000259" key="3">
    <source>
        <dbReference type="PROSITE" id="PS50837"/>
    </source>
</evidence>
<keyword evidence="5" id="KW-1185">Reference proteome</keyword>
<reference evidence="4 5" key="1">
    <citation type="submission" date="2015-04" db="EMBL/GenBank/DDBJ databases">
        <title>The draft genome sequence of Fusarium langsethiae, a T-2/HT-2 mycotoxin producer.</title>
        <authorList>
            <person name="Lysoe E."/>
            <person name="Divon H.H."/>
            <person name="Terzi V."/>
            <person name="Orru L."/>
            <person name="Lamontanara A."/>
            <person name="Kolseth A.-K."/>
            <person name="Frandsen R.J."/>
            <person name="Nielsen K."/>
            <person name="Thrane U."/>
        </authorList>
    </citation>
    <scope>NUCLEOTIDE SEQUENCE [LARGE SCALE GENOMIC DNA]</scope>
    <source>
        <strain evidence="4 5">Fl201059</strain>
    </source>
</reference>
<dbReference type="InterPro" id="IPR027417">
    <property type="entry name" value="P-loop_NTPase"/>
</dbReference>
<dbReference type="SUPFAM" id="SSF48403">
    <property type="entry name" value="Ankyrin repeat"/>
    <property type="match status" value="1"/>
</dbReference>
<feature type="compositionally biased region" description="Low complexity" evidence="2">
    <location>
        <begin position="42"/>
        <end position="64"/>
    </location>
</feature>
<organism evidence="4 5">
    <name type="scientific">Fusarium langsethiae</name>
    <dbReference type="NCBI Taxonomy" id="179993"/>
    <lineage>
        <taxon>Eukaryota</taxon>
        <taxon>Fungi</taxon>
        <taxon>Dikarya</taxon>
        <taxon>Ascomycota</taxon>
        <taxon>Pezizomycotina</taxon>
        <taxon>Sordariomycetes</taxon>
        <taxon>Hypocreomycetidae</taxon>
        <taxon>Hypocreales</taxon>
        <taxon>Nectriaceae</taxon>
        <taxon>Fusarium</taxon>
    </lineage>
</organism>
<dbReference type="Pfam" id="PF12796">
    <property type="entry name" value="Ank_2"/>
    <property type="match status" value="1"/>
</dbReference>
<evidence type="ECO:0000256" key="1">
    <source>
        <dbReference type="ARBA" id="ARBA00022737"/>
    </source>
</evidence>
<dbReference type="Pfam" id="PF24883">
    <property type="entry name" value="NPHP3_N"/>
    <property type="match status" value="1"/>
</dbReference>
<comment type="caution">
    <text evidence="4">The sequence shown here is derived from an EMBL/GenBank/DDBJ whole genome shotgun (WGS) entry which is preliminary data.</text>
</comment>
<dbReference type="Gene3D" id="1.25.40.20">
    <property type="entry name" value="Ankyrin repeat-containing domain"/>
    <property type="match status" value="1"/>
</dbReference>
<evidence type="ECO:0000313" key="4">
    <source>
        <dbReference type="EMBL" id="KPA38773.1"/>
    </source>
</evidence>
<keyword evidence="1" id="KW-0677">Repeat</keyword>
<dbReference type="SUPFAM" id="SSF52540">
    <property type="entry name" value="P-loop containing nucleoside triphosphate hydrolases"/>
    <property type="match status" value="1"/>
</dbReference>
<name>A0A0M9ES90_FUSLA</name>
<sequence length="1188" mass="132625">MSSTSLPQEGFRFKLRRRLNLFRQRSDNSSPDTSSIATSPNSPSTHAPSTRHTSSAASSETATALDQAGKSTNLTAIPVGGSAPQNGSPSATASGTAVASTSASTIEVVPTPEPGIEVAVAPSDLWSKAYREAVQNMGQDVDVAILKGENIAQLFKELEGVDKDATDESVFLRGVRYLHSIQVPLERFKLALDLTAPLTALEPTTSTVFGVIRGVTAVAISISTADLDFAKKIGEMLEQISYIDDCDTLGQRENRADIHRALVSVYQKLLEFYVSAYEFLSKRRTRLVLAVISDTGTLPDIVKDFLKQAEHLRSIVEKATLDIVQDIKAMLYDEKISQWLGHDKLSQQSLHHTSLQSLRANLACEFLLEKPEFKNWYRASDSQQLAILGDTGSGKSIMMGFLIDQLSRRRYHQLPRPMILYHYCQNDETGQALYIFSSLILSLLQQCEGLKKTFFDWYKQDLLTGNFEPSTNAHKLVGFFQRTVEELDRPLFLVVDGLDECDTGSRNVLLESLQGLSQKTSGLKVVLSSRPWSEILNQLDGIPKIYVGADPERDRIIAEKTVETKLAHLAADIKQLVVERLSSFAQGSAIWTKMTVEAIATQKIMARGRMKKFLDNMPQPRELSELYASLFIRCAGEEPEAQNMAATALEILGTARRRLSILELAWAVALGTADPDVTTVAEVAELVDDQGVMALIQPFVASIDFNDLKKHQVIVVHQSVKEFILNELSLSRPGLQNVEKLPTAGGKTAAPPIASRLENNIFNICVRYLLLDEINHVPLFSDEQIAIEELPQDVDLFNDDNDAAAYTTDCSWEDWEEGMIRYDPADRGFGELFVYASCHWINHFRSVTAGPLPDLRSVEKLCQANSTRLHNWTSQNSRPDCVVQARFEFDGSLYDPLSITSLYGSEVLLLKMLETSEFESHKFLSNTAMLAADQVLQWGDLCRLRMLFFGRGTGRHLQNLDFFRRIIDSWRFSKQNYSQDWDAAFGIINDIPDILIREGWGNELLCLAASRGCLPVIERLMRIAQQNIDLRQELLRGPQRQPRSLTHQVHQSIGEAVLAGHVDVVEYLLEQEGIETHLHHRNANGENVLHLASMQCNPAMFWALAPRFPDGISQRDCQGKTALMRVVENSSTLQNRIESAQALLSLSTTDQSALSTKDQQEVLQMTKRMHDEVMCNLLTEFSQVSLNG</sequence>
<dbReference type="PANTHER" id="PTHR10039:SF10">
    <property type="entry name" value="NACHT DOMAIN-CONTAINING PROTEIN"/>
    <property type="match status" value="1"/>
</dbReference>
<dbReference type="AlphaFoldDB" id="A0A0M9ES90"/>
<evidence type="ECO:0000256" key="2">
    <source>
        <dbReference type="SAM" id="MobiDB-lite"/>
    </source>
</evidence>
<proteinExistence type="predicted"/>
<dbReference type="InterPro" id="IPR036770">
    <property type="entry name" value="Ankyrin_rpt-contain_sf"/>
</dbReference>